<dbReference type="STRING" id="754436.JCM19237_3641"/>
<comment type="caution">
    <text evidence="1">The sequence shown here is derived from an EMBL/GenBank/DDBJ whole genome shotgun (WGS) entry which is preliminary data.</text>
</comment>
<dbReference type="AlphaFoldDB" id="A0A090QSL0"/>
<evidence type="ECO:0000313" key="2">
    <source>
        <dbReference type="Proteomes" id="UP000029227"/>
    </source>
</evidence>
<dbReference type="Proteomes" id="UP000029227">
    <property type="component" value="Unassembled WGS sequence"/>
</dbReference>
<accession>A0A090QSL0</accession>
<gene>
    <name evidence="1" type="ORF">JCM19237_3641</name>
</gene>
<sequence length="139" mass="16091">MKLLTITTLYPNASDPKHGIFVETRLRHLQQHYPDVACTVIAPVPWFPFRHPMFGHYAHYADVPLKETRHGITIYHPRYLVIPKVGMQLLPAALHHCILKQVRQLLQQGQDFDCIDGHYYYPEALLSKKSPPRSNCLLP</sequence>
<protein>
    <submittedName>
        <fullName evidence="1">Glycosyltransferase</fullName>
    </submittedName>
</protein>
<keyword evidence="1" id="KW-0808">Transferase</keyword>
<dbReference type="EMBL" id="BBMN01000006">
    <property type="protein sequence ID" value="GAL05258.1"/>
    <property type="molecule type" value="Genomic_DNA"/>
</dbReference>
<name>A0A090QSL0_9GAMM</name>
<reference evidence="1 2" key="1">
    <citation type="journal article" date="2014" name="Genome Announc.">
        <title>Draft Genome Sequences of Two Vibrionaceae Species, Vibrio ponticus C121 and Photobacterium aphoticum C119, Isolated as Coral Reef Microbiota.</title>
        <authorList>
            <person name="Al-saari N."/>
            <person name="Meirelles P.M."/>
            <person name="Mino S."/>
            <person name="Suda W."/>
            <person name="Oshima K."/>
            <person name="Hattori M."/>
            <person name="Ohkuma M."/>
            <person name="Thompson F.L."/>
            <person name="Gomez-Gil B."/>
            <person name="Sawabe T."/>
            <person name="Sawabe T."/>
        </authorList>
    </citation>
    <scope>NUCLEOTIDE SEQUENCE [LARGE SCALE GENOMIC DNA]</scope>
    <source>
        <strain evidence="1 2">JCM 19237</strain>
    </source>
</reference>
<proteinExistence type="predicted"/>
<organism evidence="1 2">
    <name type="scientific">Photobacterium aphoticum</name>
    <dbReference type="NCBI Taxonomy" id="754436"/>
    <lineage>
        <taxon>Bacteria</taxon>
        <taxon>Pseudomonadati</taxon>
        <taxon>Pseudomonadota</taxon>
        <taxon>Gammaproteobacteria</taxon>
        <taxon>Vibrionales</taxon>
        <taxon>Vibrionaceae</taxon>
        <taxon>Photobacterium</taxon>
    </lineage>
</organism>
<dbReference type="GO" id="GO:0016740">
    <property type="term" value="F:transferase activity"/>
    <property type="evidence" value="ECO:0007669"/>
    <property type="project" value="UniProtKB-KW"/>
</dbReference>
<evidence type="ECO:0000313" key="1">
    <source>
        <dbReference type="EMBL" id="GAL05258.1"/>
    </source>
</evidence>
<dbReference type="eggNOG" id="COG0438">
    <property type="taxonomic scope" value="Bacteria"/>
</dbReference>